<sequence length="71" mass="8546">MNVQELRTALARCPVSPDRYRILEPTADFAWCLRRVGRTWLVFYCERGSWALKRFKTESHACEYFFNQVVR</sequence>
<gene>
    <name evidence="1" type="ORF">ETD85_28915</name>
</gene>
<name>A0A5S4GC18_9ACTN</name>
<evidence type="ECO:0000313" key="2">
    <source>
        <dbReference type="Proteomes" id="UP000306628"/>
    </source>
</evidence>
<comment type="caution">
    <text evidence="1">The sequence shown here is derived from an EMBL/GenBank/DDBJ whole genome shotgun (WGS) entry which is preliminary data.</text>
</comment>
<dbReference type="OrthoDB" id="4559434at2"/>
<evidence type="ECO:0000313" key="1">
    <source>
        <dbReference type="EMBL" id="TMR30513.1"/>
    </source>
</evidence>
<dbReference type="Proteomes" id="UP000306628">
    <property type="component" value="Unassembled WGS sequence"/>
</dbReference>
<keyword evidence="2" id="KW-1185">Reference proteome</keyword>
<proteinExistence type="predicted"/>
<dbReference type="AlphaFoldDB" id="A0A5S4GC18"/>
<protein>
    <submittedName>
        <fullName evidence="1">Uncharacterized protein</fullName>
    </submittedName>
</protein>
<reference evidence="1 2" key="1">
    <citation type="submission" date="2019-05" db="EMBL/GenBank/DDBJ databases">
        <title>Draft genome sequence of Nonomuraea zeae DSM 100528.</title>
        <authorList>
            <person name="Saricaoglu S."/>
            <person name="Isik K."/>
        </authorList>
    </citation>
    <scope>NUCLEOTIDE SEQUENCE [LARGE SCALE GENOMIC DNA]</scope>
    <source>
        <strain evidence="1 2">DSM 100528</strain>
    </source>
</reference>
<accession>A0A5S4GC18</accession>
<dbReference type="RefSeq" id="WP_138692947.1">
    <property type="nucleotide sequence ID" value="NZ_JBHSAZ010000016.1"/>
</dbReference>
<dbReference type="EMBL" id="VCKX01000099">
    <property type="protein sequence ID" value="TMR30513.1"/>
    <property type="molecule type" value="Genomic_DNA"/>
</dbReference>
<organism evidence="1 2">
    <name type="scientific">Nonomuraea zeae</name>
    <dbReference type="NCBI Taxonomy" id="1642303"/>
    <lineage>
        <taxon>Bacteria</taxon>
        <taxon>Bacillati</taxon>
        <taxon>Actinomycetota</taxon>
        <taxon>Actinomycetes</taxon>
        <taxon>Streptosporangiales</taxon>
        <taxon>Streptosporangiaceae</taxon>
        <taxon>Nonomuraea</taxon>
    </lineage>
</organism>